<keyword evidence="3" id="KW-1185">Reference proteome</keyword>
<protein>
    <submittedName>
        <fullName evidence="2">Uncharacterized protein</fullName>
    </submittedName>
</protein>
<dbReference type="Proteomes" id="UP000075531">
    <property type="component" value="Unassembled WGS sequence"/>
</dbReference>
<reference evidence="2 3" key="1">
    <citation type="submission" date="2016-02" db="EMBL/GenBank/DDBJ databases">
        <title>Genome sequence of Clostridium tepidiprofundi DSM 19306.</title>
        <authorList>
            <person name="Poehlein A."/>
            <person name="Daniel R."/>
        </authorList>
    </citation>
    <scope>NUCLEOTIDE SEQUENCE [LARGE SCALE GENOMIC DNA]</scope>
    <source>
        <strain evidence="2 3">DSM 19306</strain>
    </source>
</reference>
<name>A0A151B5X2_9CLOT</name>
<dbReference type="SUPFAM" id="SSF54523">
    <property type="entry name" value="Pili subunits"/>
    <property type="match status" value="1"/>
</dbReference>
<feature type="transmembrane region" description="Helical" evidence="1">
    <location>
        <begin position="12"/>
        <end position="31"/>
    </location>
</feature>
<keyword evidence="1" id="KW-0812">Transmembrane</keyword>
<organism evidence="2 3">
    <name type="scientific">Clostridium tepidiprofundi DSM 19306</name>
    <dbReference type="NCBI Taxonomy" id="1121338"/>
    <lineage>
        <taxon>Bacteria</taxon>
        <taxon>Bacillati</taxon>
        <taxon>Bacillota</taxon>
        <taxon>Clostridia</taxon>
        <taxon>Eubacteriales</taxon>
        <taxon>Clostridiaceae</taxon>
        <taxon>Clostridium</taxon>
    </lineage>
</organism>
<dbReference type="PATRIC" id="fig|1121338.3.peg.739"/>
<evidence type="ECO:0000313" key="2">
    <source>
        <dbReference type="EMBL" id="KYH35324.1"/>
    </source>
</evidence>
<dbReference type="STRING" id="1121338.CLTEP_07280"/>
<dbReference type="RefSeq" id="WP_066822752.1">
    <property type="nucleotide sequence ID" value="NZ_LTBA01000004.1"/>
</dbReference>
<evidence type="ECO:0000313" key="3">
    <source>
        <dbReference type="Proteomes" id="UP000075531"/>
    </source>
</evidence>
<keyword evidence="1" id="KW-1133">Transmembrane helix</keyword>
<dbReference type="Gene3D" id="3.30.700.10">
    <property type="entry name" value="Glycoprotein, Type 4 Pilin"/>
    <property type="match status" value="1"/>
</dbReference>
<comment type="caution">
    <text evidence="2">The sequence shown here is derived from an EMBL/GenBank/DDBJ whole genome shotgun (WGS) entry which is preliminary data.</text>
</comment>
<dbReference type="EMBL" id="LTBA01000004">
    <property type="protein sequence ID" value="KYH35324.1"/>
    <property type="molecule type" value="Genomic_DNA"/>
</dbReference>
<dbReference type="Pfam" id="PF07963">
    <property type="entry name" value="N_methyl"/>
    <property type="match status" value="1"/>
</dbReference>
<proteinExistence type="predicted"/>
<gene>
    <name evidence="2" type="ORF">CLTEP_07280</name>
</gene>
<dbReference type="NCBIfam" id="TIGR02532">
    <property type="entry name" value="IV_pilin_GFxxxE"/>
    <property type="match status" value="1"/>
</dbReference>
<dbReference type="InterPro" id="IPR045584">
    <property type="entry name" value="Pilin-like"/>
</dbReference>
<accession>A0A151B5X2</accession>
<dbReference type="AlphaFoldDB" id="A0A151B5X2"/>
<sequence>MSKQKGFTLVELIITIAILGIIIVPISSMVLTSAKITKDSEDKLNATNIAQEYMEKIKSDDSLVLNNSKLNYEEGKYNIECEIRPIDDYKFGQNVVVGENGSDSIVCDYKFVFEEGKNTIESYKMSDGSTLIPSQSASKPRIDITCADNAQNKIKFSIYDSDSLLKSEEITRSGENESGKIKIRFDILRDLGEQLDINLDNKSSDVLEIYLVKSDKLTHEPNININKIAGKIRKYDDIIKITDKSSVENKADNRLYEITVRVKYKNTNDIIIEDKGYKTFLK</sequence>
<evidence type="ECO:0000256" key="1">
    <source>
        <dbReference type="SAM" id="Phobius"/>
    </source>
</evidence>
<keyword evidence="1" id="KW-0472">Membrane</keyword>
<dbReference type="InterPro" id="IPR012902">
    <property type="entry name" value="N_methyl_site"/>
</dbReference>